<feature type="compositionally biased region" description="Polar residues" evidence="14">
    <location>
        <begin position="1014"/>
        <end position="1026"/>
    </location>
</feature>
<evidence type="ECO:0000256" key="8">
    <source>
        <dbReference type="ARBA" id="ARBA00022583"/>
    </source>
</evidence>
<evidence type="ECO:0000256" key="9">
    <source>
        <dbReference type="ARBA" id="ARBA00022753"/>
    </source>
</evidence>
<dbReference type="InterPro" id="IPR056996">
    <property type="entry name" value="PH_SLA1"/>
</dbReference>
<evidence type="ECO:0000256" key="4">
    <source>
        <dbReference type="ARBA" id="ARBA00007948"/>
    </source>
</evidence>
<evidence type="ECO:0000256" key="10">
    <source>
        <dbReference type="ARBA" id="ARBA00023136"/>
    </source>
</evidence>
<dbReference type="PROSITE" id="PS50002">
    <property type="entry name" value="SH3"/>
    <property type="match status" value="3"/>
</dbReference>
<accession>A0A0B1PC55</accession>
<evidence type="ECO:0000256" key="6">
    <source>
        <dbReference type="ARBA" id="ARBA00022443"/>
    </source>
</evidence>
<dbReference type="Gene3D" id="2.30.30.700">
    <property type="entry name" value="SLA1 homology domain 1"/>
    <property type="match status" value="1"/>
</dbReference>
<dbReference type="GO" id="GO:0030479">
    <property type="term" value="C:actin cortical patch"/>
    <property type="evidence" value="ECO:0007669"/>
    <property type="project" value="UniProtKB-SubCell"/>
</dbReference>
<dbReference type="SMART" id="SM00326">
    <property type="entry name" value="SH3"/>
    <property type="match status" value="3"/>
</dbReference>
<evidence type="ECO:0000256" key="12">
    <source>
        <dbReference type="ARBA" id="ARBA00023212"/>
    </source>
</evidence>
<evidence type="ECO:0000259" key="15">
    <source>
        <dbReference type="PROSITE" id="PS50002"/>
    </source>
</evidence>
<keyword evidence="7" id="KW-1003">Cell membrane</keyword>
<evidence type="ECO:0000256" key="7">
    <source>
        <dbReference type="ARBA" id="ARBA00022475"/>
    </source>
</evidence>
<organism evidence="16 17">
    <name type="scientific">Uncinula necator</name>
    <name type="common">Grape powdery mildew</name>
    <dbReference type="NCBI Taxonomy" id="52586"/>
    <lineage>
        <taxon>Eukaryota</taxon>
        <taxon>Fungi</taxon>
        <taxon>Dikarya</taxon>
        <taxon>Ascomycota</taxon>
        <taxon>Pezizomycotina</taxon>
        <taxon>Leotiomycetes</taxon>
        <taxon>Erysiphales</taxon>
        <taxon>Erysiphaceae</taxon>
        <taxon>Erysiphe</taxon>
    </lineage>
</organism>
<keyword evidence="12" id="KW-0206">Cytoskeleton</keyword>
<feature type="domain" description="SH3" evidence="15">
    <location>
        <begin position="352"/>
        <end position="414"/>
    </location>
</feature>
<dbReference type="STRING" id="52586.A0A0B1PC55"/>
<dbReference type="CDD" id="cd11773">
    <property type="entry name" value="SH3_Sla1p_1"/>
    <property type="match status" value="1"/>
</dbReference>
<feature type="region of interest" description="Disordered" evidence="14">
    <location>
        <begin position="135"/>
        <end position="186"/>
    </location>
</feature>
<dbReference type="AlphaFoldDB" id="A0A0B1PC55"/>
<feature type="compositionally biased region" description="Polar residues" evidence="14">
    <location>
        <begin position="151"/>
        <end position="186"/>
    </location>
</feature>
<feature type="region of interest" description="Disordered" evidence="14">
    <location>
        <begin position="662"/>
        <end position="682"/>
    </location>
</feature>
<feature type="region of interest" description="Disordered" evidence="14">
    <location>
        <begin position="441"/>
        <end position="478"/>
    </location>
</feature>
<name>A0A0B1PC55_UNCNE</name>
<keyword evidence="10" id="KW-0472">Membrane</keyword>
<dbReference type="InterPro" id="IPR036028">
    <property type="entry name" value="SH3-like_dom_sf"/>
</dbReference>
<dbReference type="OMA" id="FFLQAGC"/>
<comment type="caution">
    <text evidence="16">The sequence shown here is derived from an EMBL/GenBank/DDBJ whole genome shotgun (WGS) entry which is preliminary data.</text>
</comment>
<keyword evidence="6 13" id="KW-0728">SH3 domain</keyword>
<dbReference type="EMBL" id="JNVN01000982">
    <property type="protein sequence ID" value="KHJ34234.1"/>
    <property type="molecule type" value="Genomic_DNA"/>
</dbReference>
<keyword evidence="8" id="KW-0254">Endocytosis</keyword>
<dbReference type="InterPro" id="IPR013761">
    <property type="entry name" value="SAM/pointed_sf"/>
</dbReference>
<evidence type="ECO:0000256" key="14">
    <source>
        <dbReference type="SAM" id="MobiDB-lite"/>
    </source>
</evidence>
<dbReference type="PANTHER" id="PTHR15735:SF19">
    <property type="entry name" value="ACTIN CYTOSKELETON-REGULATORY COMPLEX PROTEIN SLA1"/>
    <property type="match status" value="1"/>
</dbReference>
<evidence type="ECO:0000256" key="11">
    <source>
        <dbReference type="ARBA" id="ARBA00023203"/>
    </source>
</evidence>
<comment type="similarity">
    <text evidence="4">Belongs to the SLA1 family.</text>
</comment>
<comment type="subcellular location">
    <subcellularLocation>
        <location evidence="3">Cell membrane</location>
        <topology evidence="3">Peripheral membrane protein</topology>
        <orientation evidence="3">Cytoplasmic side</orientation>
    </subcellularLocation>
    <subcellularLocation>
        <location evidence="2">Cytoplasm</location>
        <location evidence="2">Cytoskeleton</location>
        <location evidence="2">Actin patch</location>
    </subcellularLocation>
    <subcellularLocation>
        <location evidence="1">Endosome membrane</location>
        <topology evidence="1">Peripheral membrane protein</topology>
        <orientation evidence="1">Cytoplasmic side</orientation>
    </subcellularLocation>
</comment>
<keyword evidence="11" id="KW-0009">Actin-binding</keyword>
<dbReference type="Proteomes" id="UP000030854">
    <property type="component" value="Unassembled WGS sequence"/>
</dbReference>
<sequence>MGFLGIYKAIYDYEPQVEGELSMVEGDVLYILEKSDEDCWWKAKKKAIEIDGDEPVGLVPNNYIEVARPISYARALYDYTRQTDEELSFTENSELDVYDTSDIYWILVGLKDEYGFVPSNYIQIEDAVVQTSVNESHSQSDLVSEDYEPHLSTTSIQSPETNTEGTQAQIGQNKTEASDGESQYSSRAVKRLSAVDSDYVQNHNSYRSQSSIDSPKISSFNTHISQRGNDTSPGFYAPQGFHMYNINEMITEMGRRKKIPTTLGINNATGVILIAPEKSKLSDEQRWPADKMTHYSIEGKHVFLELVQPNKSIDFHAGAKDTAQEIVAALGELAGAVRAEGLREVIMAGSSRAQKTGKMLHDFSAQEDNEVTVVAGDDVLLIDDIKDEQWWRVRRLKDGSEGLVPRSYVQITGVASIPGKPVLNPGRSIVEQNRLEEERLAKESVKASKVSKNTERHKSSQNETISLSNLKSKPDPSKVRIWNDRSKSFSVEAQFLALKDGKINLHKMNGVKIAVPVSKMSIEDLEYVERQTGISLDDEKPLSGLRKSRSQVLTSSRESTSPTRAKFEKKDNDWFQFFLDCEVSVNLCERYSQAFQRDSMDESVLPDIDATVLRTLGIREGDIIKIMRFLDKKFFRSAPKRNLGLGAEDSIGFDNDSQGSLFSGPGGALKNNTRKGRPTPAVLTNNTINFEAFANNKKNTLSSGPALKEADSKDSTKSGFEDDAWDVKLPKQEFLSSKSSGSQSQSNLNVPTLSGAMEDLSLLTTPLEPQKLQPTVPSVSTQPIQLSVQAPQGVTPSFFAGIGSQQTGIKQSQPTSAHSLLNNKVNIGVNFSGQQQMLPPQFQNSNQGQLMISPFGLNSHDHRTQVNNGFNLPQSSVNTSGIFGQQGYNQLGNQQNNGIQNNFQQYSTPVGVLQQNLNNNSMSPFSDSNSQLFLPISPQPLGYQGTFPEHKYNHPTGINSFLPPPLQPTHSLMKANPNLDPSFNSHLKLNLQQNSISPLVPQKTGPPPPVKFGVSSNQQKLVPQSTGRRANLSLATPQNPFGF</sequence>
<dbReference type="GO" id="GO:0043130">
    <property type="term" value="F:ubiquitin binding"/>
    <property type="evidence" value="ECO:0007669"/>
    <property type="project" value="InterPro"/>
</dbReference>
<dbReference type="Gene3D" id="2.30.30.40">
    <property type="entry name" value="SH3 Domains"/>
    <property type="match status" value="3"/>
</dbReference>
<reference evidence="16 17" key="1">
    <citation type="journal article" date="2014" name="BMC Genomics">
        <title>Adaptive genomic structural variation in the grape powdery mildew pathogen, Erysiphe necator.</title>
        <authorList>
            <person name="Jones L."/>
            <person name="Riaz S."/>
            <person name="Morales-Cruz A."/>
            <person name="Amrine K.C."/>
            <person name="McGuire B."/>
            <person name="Gubler W.D."/>
            <person name="Walker M.A."/>
            <person name="Cantu D."/>
        </authorList>
    </citation>
    <scope>NUCLEOTIDE SEQUENCE [LARGE SCALE GENOMIC DNA]</scope>
    <source>
        <strain evidence="17">c</strain>
    </source>
</reference>
<dbReference type="InterPro" id="IPR007131">
    <property type="entry name" value="SHD1"/>
</dbReference>
<feature type="domain" description="SH3" evidence="15">
    <location>
        <begin position="70"/>
        <end position="127"/>
    </location>
</feature>
<dbReference type="InterPro" id="IPR001452">
    <property type="entry name" value="SH3_domain"/>
</dbReference>
<protein>
    <recommendedName>
        <fullName evidence="5">Actin cytoskeleton-regulatory complex protein SLA1</fullName>
    </recommendedName>
</protein>
<feature type="region of interest" description="Disordered" evidence="14">
    <location>
        <begin position="997"/>
        <end position="1026"/>
    </location>
</feature>
<evidence type="ECO:0000256" key="1">
    <source>
        <dbReference type="ARBA" id="ARBA00004125"/>
    </source>
</evidence>
<keyword evidence="9" id="KW-0967">Endosome</keyword>
<dbReference type="HOGENOM" id="CLU_003674_0_0_1"/>
<proteinExistence type="inferred from homology"/>
<gene>
    <name evidence="16" type="ORF">EV44_g5136</name>
</gene>
<evidence type="ECO:0000313" key="17">
    <source>
        <dbReference type="Proteomes" id="UP000030854"/>
    </source>
</evidence>
<feature type="compositionally biased region" description="Basic and acidic residues" evidence="14">
    <location>
        <begin position="708"/>
        <end position="723"/>
    </location>
</feature>
<evidence type="ECO:0000313" key="16">
    <source>
        <dbReference type="EMBL" id="KHJ34234.1"/>
    </source>
</evidence>
<dbReference type="GO" id="GO:0005886">
    <property type="term" value="C:plasma membrane"/>
    <property type="evidence" value="ECO:0007669"/>
    <property type="project" value="UniProtKB-SubCell"/>
</dbReference>
<evidence type="ECO:0000256" key="2">
    <source>
        <dbReference type="ARBA" id="ARBA00004134"/>
    </source>
</evidence>
<keyword evidence="17" id="KW-1185">Reference proteome</keyword>
<dbReference type="InterPro" id="IPR035800">
    <property type="entry name" value="Sla1_SH3_1"/>
</dbReference>
<dbReference type="GO" id="GO:0006897">
    <property type="term" value="P:endocytosis"/>
    <property type="evidence" value="ECO:0007669"/>
    <property type="project" value="UniProtKB-KW"/>
</dbReference>
<dbReference type="GO" id="GO:0003779">
    <property type="term" value="F:actin binding"/>
    <property type="evidence" value="ECO:0007669"/>
    <property type="project" value="UniProtKB-KW"/>
</dbReference>
<evidence type="ECO:0000256" key="3">
    <source>
        <dbReference type="ARBA" id="ARBA00004413"/>
    </source>
</evidence>
<feature type="domain" description="SH3" evidence="15">
    <location>
        <begin position="2"/>
        <end position="69"/>
    </location>
</feature>
<dbReference type="PANTHER" id="PTHR15735">
    <property type="entry name" value="FCH AND DOUBLE SH3 DOMAINS PROTEIN"/>
    <property type="match status" value="1"/>
</dbReference>
<feature type="compositionally biased region" description="Polar residues" evidence="14">
    <location>
        <begin position="461"/>
        <end position="471"/>
    </location>
</feature>
<dbReference type="Pfam" id="PF03983">
    <property type="entry name" value="SHD1"/>
    <property type="match status" value="1"/>
</dbReference>
<dbReference type="GO" id="GO:0042802">
    <property type="term" value="F:identical protein binding"/>
    <property type="evidence" value="ECO:0007669"/>
    <property type="project" value="InterPro"/>
</dbReference>
<dbReference type="Gene3D" id="1.10.150.50">
    <property type="entry name" value="Transcription Factor, Ets-1"/>
    <property type="match status" value="1"/>
</dbReference>
<feature type="compositionally biased region" description="Basic and acidic residues" evidence="14">
    <location>
        <begin position="441"/>
        <end position="460"/>
    </location>
</feature>
<evidence type="ECO:0000256" key="5">
    <source>
        <dbReference type="ARBA" id="ARBA00020357"/>
    </source>
</evidence>
<keyword evidence="12" id="KW-0963">Cytoplasm</keyword>
<evidence type="ECO:0000256" key="13">
    <source>
        <dbReference type="PROSITE-ProRule" id="PRU00192"/>
    </source>
</evidence>
<feature type="region of interest" description="Disordered" evidence="14">
    <location>
        <begin position="699"/>
        <end position="723"/>
    </location>
</feature>
<dbReference type="Pfam" id="PF00018">
    <property type="entry name" value="SH3_1"/>
    <property type="match status" value="3"/>
</dbReference>
<dbReference type="GO" id="GO:0010008">
    <property type="term" value="C:endosome membrane"/>
    <property type="evidence" value="ECO:0007669"/>
    <property type="project" value="UniProtKB-SubCell"/>
</dbReference>
<dbReference type="Pfam" id="PF24081">
    <property type="entry name" value="PH_SLA1"/>
    <property type="match status" value="1"/>
</dbReference>
<dbReference type="GO" id="GO:0030674">
    <property type="term" value="F:protein-macromolecule adaptor activity"/>
    <property type="evidence" value="ECO:0007669"/>
    <property type="project" value="InterPro"/>
</dbReference>
<dbReference type="SUPFAM" id="SSF50044">
    <property type="entry name" value="SH3-domain"/>
    <property type="match status" value="3"/>
</dbReference>
<dbReference type="PRINTS" id="PR00452">
    <property type="entry name" value="SH3DOMAIN"/>
</dbReference>